<sequence>MLGSFLQSEGGKMILDSIMEKVTDPQNIGQVTQMLGSLSNTESTAQKENPVQKPKSNNDEVNPMEILSGLGSIVGALQGGNGEGGAGTAALLQGLGSLFAAGQGGNNAAGLLQGLGSLLASTNQNNQKENDNGGAAILQGLGSLVAAAAANNQGGEGNNLGILEGLGSLLGDQNGQGGINPELIGNVINMFAQNAPQPSKSTSSKSVKSKPKKTKRESKKNDNEFDLSDAINLASSFLNPGKGKSGSSFMDYLPMIMNTINAFTGPEAKERADSHTEHKGTIPAILEKIHVFFDNFLHSDMAKNVLNYIGTEKAFKVFQDESGKFDYNKFQELVENHSFRKHWIKQITQRLVEFLKFLANEKTQNQYIYTGLSFVNAFLKSNGFPQNALINLKNPVKSITNFVNYGAKKYLDADDIDAKEYVKPAVLYVQDLLKMARQAIVINKEPKELINKLTDTINMDFIEPITRVNRAYRFARTQPTCDRYVFCLINQQVSNSGSLPSLNKGLSKGSSLIAAWFASSNTGTSYWDLYSDITDDKNCQKLFNKNCEGFHEDEIRVTTEYVHSEL</sequence>
<dbReference type="OrthoDB" id="6339459at2759"/>
<name>A0A834M6S2_RHYFE</name>
<keyword evidence="3" id="KW-1185">Reference proteome</keyword>
<dbReference type="Proteomes" id="UP000625711">
    <property type="component" value="Unassembled WGS sequence"/>
</dbReference>
<evidence type="ECO:0000313" key="3">
    <source>
        <dbReference type="Proteomes" id="UP000625711"/>
    </source>
</evidence>
<protein>
    <submittedName>
        <fullName evidence="2">Uncharacterized protein</fullName>
    </submittedName>
</protein>
<proteinExistence type="predicted"/>
<feature type="compositionally biased region" description="Basic residues" evidence="1">
    <location>
        <begin position="207"/>
        <end position="218"/>
    </location>
</feature>
<organism evidence="2 3">
    <name type="scientific">Rhynchophorus ferrugineus</name>
    <name type="common">Red palm weevil</name>
    <name type="synonym">Curculio ferrugineus</name>
    <dbReference type="NCBI Taxonomy" id="354439"/>
    <lineage>
        <taxon>Eukaryota</taxon>
        <taxon>Metazoa</taxon>
        <taxon>Ecdysozoa</taxon>
        <taxon>Arthropoda</taxon>
        <taxon>Hexapoda</taxon>
        <taxon>Insecta</taxon>
        <taxon>Pterygota</taxon>
        <taxon>Neoptera</taxon>
        <taxon>Endopterygota</taxon>
        <taxon>Coleoptera</taxon>
        <taxon>Polyphaga</taxon>
        <taxon>Cucujiformia</taxon>
        <taxon>Curculionidae</taxon>
        <taxon>Dryophthorinae</taxon>
        <taxon>Rhynchophorus</taxon>
    </lineage>
</organism>
<evidence type="ECO:0000313" key="2">
    <source>
        <dbReference type="EMBL" id="KAF7272638.1"/>
    </source>
</evidence>
<accession>A0A834M6S2</accession>
<gene>
    <name evidence="2" type="ORF">GWI33_014601</name>
</gene>
<evidence type="ECO:0000256" key="1">
    <source>
        <dbReference type="SAM" id="MobiDB-lite"/>
    </source>
</evidence>
<feature type="compositionally biased region" description="Polar residues" evidence="1">
    <location>
        <begin position="39"/>
        <end position="49"/>
    </location>
</feature>
<dbReference type="AlphaFoldDB" id="A0A834M6S2"/>
<comment type="caution">
    <text evidence="2">The sequence shown here is derived from an EMBL/GenBank/DDBJ whole genome shotgun (WGS) entry which is preliminary data.</text>
</comment>
<feature type="region of interest" description="Disordered" evidence="1">
    <location>
        <begin position="39"/>
        <end position="62"/>
    </location>
</feature>
<reference evidence="2" key="1">
    <citation type="submission" date="2020-08" db="EMBL/GenBank/DDBJ databases">
        <title>Genome sequencing and assembly of the red palm weevil Rhynchophorus ferrugineus.</title>
        <authorList>
            <person name="Dias G.B."/>
            <person name="Bergman C.M."/>
            <person name="Manee M."/>
        </authorList>
    </citation>
    <scope>NUCLEOTIDE SEQUENCE</scope>
    <source>
        <strain evidence="2">AA-2017</strain>
        <tissue evidence="2">Whole larva</tissue>
    </source>
</reference>
<feature type="region of interest" description="Disordered" evidence="1">
    <location>
        <begin position="194"/>
        <end position="223"/>
    </location>
</feature>
<dbReference type="EMBL" id="JAACXV010013732">
    <property type="protein sequence ID" value="KAF7272638.1"/>
    <property type="molecule type" value="Genomic_DNA"/>
</dbReference>